<dbReference type="WBParaSite" id="HPLM_0001243601-mRNA-1">
    <property type="protein sequence ID" value="HPLM_0001243601-mRNA-1"/>
    <property type="gene ID" value="HPLM_0001243601"/>
</dbReference>
<evidence type="ECO:0000313" key="4">
    <source>
        <dbReference type="WBParaSite" id="HPLM_0001243601-mRNA-1"/>
    </source>
</evidence>
<reference evidence="2 3" key="2">
    <citation type="submission" date="2018-11" db="EMBL/GenBank/DDBJ databases">
        <authorList>
            <consortium name="Pathogen Informatics"/>
        </authorList>
    </citation>
    <scope>NUCLEOTIDE SEQUENCE [LARGE SCALE GENOMIC DNA]</scope>
    <source>
        <strain evidence="2 3">MHpl1</strain>
    </source>
</reference>
<feature type="compositionally biased region" description="Acidic residues" evidence="1">
    <location>
        <begin position="330"/>
        <end position="353"/>
    </location>
</feature>
<organism evidence="4">
    <name type="scientific">Haemonchus placei</name>
    <name type="common">Barber's pole worm</name>
    <dbReference type="NCBI Taxonomy" id="6290"/>
    <lineage>
        <taxon>Eukaryota</taxon>
        <taxon>Metazoa</taxon>
        <taxon>Ecdysozoa</taxon>
        <taxon>Nematoda</taxon>
        <taxon>Chromadorea</taxon>
        <taxon>Rhabditida</taxon>
        <taxon>Rhabditina</taxon>
        <taxon>Rhabditomorpha</taxon>
        <taxon>Strongyloidea</taxon>
        <taxon>Trichostrongylidae</taxon>
        <taxon>Haemonchus</taxon>
    </lineage>
</organism>
<gene>
    <name evidence="2" type="ORF">HPLM_LOCUS12428</name>
</gene>
<dbReference type="EMBL" id="UZAF01017865">
    <property type="protein sequence ID" value="VDO45654.1"/>
    <property type="molecule type" value="Genomic_DNA"/>
</dbReference>
<feature type="region of interest" description="Disordered" evidence="1">
    <location>
        <begin position="323"/>
        <end position="353"/>
    </location>
</feature>
<accession>A0A0N4WMJ7</accession>
<dbReference type="Proteomes" id="UP000268014">
    <property type="component" value="Unassembled WGS sequence"/>
</dbReference>
<feature type="region of interest" description="Disordered" evidence="1">
    <location>
        <begin position="1"/>
        <end position="21"/>
    </location>
</feature>
<name>A0A0N4WMJ7_HAEPC</name>
<evidence type="ECO:0000313" key="3">
    <source>
        <dbReference type="Proteomes" id="UP000268014"/>
    </source>
</evidence>
<protein>
    <submittedName>
        <fullName evidence="4">ORF50</fullName>
    </submittedName>
</protein>
<dbReference type="OrthoDB" id="5893523at2759"/>
<reference evidence="4" key="1">
    <citation type="submission" date="2017-02" db="UniProtKB">
        <authorList>
            <consortium name="WormBaseParasite"/>
        </authorList>
    </citation>
    <scope>IDENTIFICATION</scope>
</reference>
<sequence length="428" mass="47383">MSEISSVNPSDSASNIHSASLRSDSKVMEAVKEGLSTSRRHGPQGVDVLSQISSAIADECLSSSMSVIEPALALLETRGVHALHGPTLFVEYWTGAEETDDTAIDTEHFEYKADARYNQFGQIARWEKIACALLNATVRVCQQSGGQKFAGHLGLIGPPLDLDSDRVDRMLWCARRLHHTVVPYCVVTNFWAVCCGAEPRAGYGDMLAALTAIFMADHRNLIRLAKAGEGVNSIVVRRLTLNRNRLTTVVLYLLCTSYAPSDEALNLYTTVNWRLDRRVSTLNRLWKVMNDTEPPTRMFDGANYTEITPIGRVRERNCVEGALPENPAAEQEEGEDGGPEEAEDDRTPEPEFDQDEEMRYLGADDPTDKGPSAARYVAPTRDLPKTVYKKCRVYCDLPAEAMYCNNDRETKSAKVGGRMIATLTENVV</sequence>
<dbReference type="AlphaFoldDB" id="A0A0N4WMJ7"/>
<evidence type="ECO:0000256" key="1">
    <source>
        <dbReference type="SAM" id="MobiDB-lite"/>
    </source>
</evidence>
<keyword evidence="3" id="KW-1185">Reference proteome</keyword>
<proteinExistence type="predicted"/>
<evidence type="ECO:0000313" key="2">
    <source>
        <dbReference type="EMBL" id="VDO45654.1"/>
    </source>
</evidence>